<keyword evidence="2" id="KW-1185">Reference proteome</keyword>
<gene>
    <name evidence="1" type="ORF">EYF80_002661</name>
</gene>
<evidence type="ECO:0000313" key="1">
    <source>
        <dbReference type="EMBL" id="TNN86906.1"/>
    </source>
</evidence>
<comment type="caution">
    <text evidence="1">The sequence shown here is derived from an EMBL/GenBank/DDBJ whole genome shotgun (WGS) entry which is preliminary data.</text>
</comment>
<accession>A0A4Z2J9L0</accession>
<reference evidence="1 2" key="1">
    <citation type="submission" date="2019-03" db="EMBL/GenBank/DDBJ databases">
        <title>First draft genome of Liparis tanakae, snailfish: a comprehensive survey of snailfish specific genes.</title>
        <authorList>
            <person name="Kim W."/>
            <person name="Song I."/>
            <person name="Jeong J.-H."/>
            <person name="Kim D."/>
            <person name="Kim S."/>
            <person name="Ryu S."/>
            <person name="Song J.Y."/>
            <person name="Lee S.K."/>
        </authorList>
    </citation>
    <scope>NUCLEOTIDE SEQUENCE [LARGE SCALE GENOMIC DNA]</scope>
    <source>
        <tissue evidence="1">Muscle</tissue>
    </source>
</reference>
<dbReference type="EMBL" id="SRLO01000012">
    <property type="protein sequence ID" value="TNN86906.1"/>
    <property type="molecule type" value="Genomic_DNA"/>
</dbReference>
<proteinExistence type="predicted"/>
<dbReference type="AlphaFoldDB" id="A0A4Z2J9L0"/>
<sequence>MEKALEGKLREKNKQRVVKTLVGKKERGRWIQCGKCEKNNNCRNQKISSYCEGDTGLPKEESELSLAAENSRLRGELDRMRRQQTAQTRESLPVEEKLSLLNKLETAEARVQTLEAQHIQQVSLAFRPGCGHLGSQLLLEAGVPSKFIQRPQQRYRISTPPAMSSVMLALMSSMDSLSSMSRLAKTPGYFFEVLSS</sequence>
<protein>
    <submittedName>
        <fullName evidence="1">Uncharacterized protein</fullName>
    </submittedName>
</protein>
<dbReference type="Proteomes" id="UP000314294">
    <property type="component" value="Unassembled WGS sequence"/>
</dbReference>
<evidence type="ECO:0000313" key="2">
    <source>
        <dbReference type="Proteomes" id="UP000314294"/>
    </source>
</evidence>
<organism evidence="1 2">
    <name type="scientific">Liparis tanakae</name>
    <name type="common">Tanaka's snailfish</name>
    <dbReference type="NCBI Taxonomy" id="230148"/>
    <lineage>
        <taxon>Eukaryota</taxon>
        <taxon>Metazoa</taxon>
        <taxon>Chordata</taxon>
        <taxon>Craniata</taxon>
        <taxon>Vertebrata</taxon>
        <taxon>Euteleostomi</taxon>
        <taxon>Actinopterygii</taxon>
        <taxon>Neopterygii</taxon>
        <taxon>Teleostei</taxon>
        <taxon>Neoteleostei</taxon>
        <taxon>Acanthomorphata</taxon>
        <taxon>Eupercaria</taxon>
        <taxon>Perciformes</taxon>
        <taxon>Cottioidei</taxon>
        <taxon>Cottales</taxon>
        <taxon>Liparidae</taxon>
        <taxon>Liparis</taxon>
    </lineage>
</organism>
<name>A0A4Z2J9L0_9TELE</name>